<organism evidence="1">
    <name type="scientific">marine sediment metagenome</name>
    <dbReference type="NCBI Taxonomy" id="412755"/>
    <lineage>
        <taxon>unclassified sequences</taxon>
        <taxon>metagenomes</taxon>
        <taxon>ecological metagenomes</taxon>
    </lineage>
</organism>
<name>X1DHP4_9ZZZZ</name>
<protein>
    <submittedName>
        <fullName evidence="1">Uncharacterized protein</fullName>
    </submittedName>
</protein>
<comment type="caution">
    <text evidence="1">The sequence shown here is derived from an EMBL/GenBank/DDBJ whole genome shotgun (WGS) entry which is preliminary data.</text>
</comment>
<dbReference type="AlphaFoldDB" id="X1DHP4"/>
<sequence length="72" mass="7635">MKTKNSSPSTDELGKIDFVPTDKSKANINIGDEPEDVKDGVESLFTILGQALCISLSGLARLQRGARVVSDG</sequence>
<accession>X1DHP4</accession>
<evidence type="ECO:0000313" key="1">
    <source>
        <dbReference type="EMBL" id="GAH20401.1"/>
    </source>
</evidence>
<proteinExistence type="predicted"/>
<gene>
    <name evidence="1" type="ORF">S03H2_08917</name>
</gene>
<reference evidence="1" key="1">
    <citation type="journal article" date="2014" name="Front. Microbiol.">
        <title>High frequency of phylogenetically diverse reductive dehalogenase-homologous genes in deep subseafloor sedimentary metagenomes.</title>
        <authorList>
            <person name="Kawai M."/>
            <person name="Futagami T."/>
            <person name="Toyoda A."/>
            <person name="Takaki Y."/>
            <person name="Nishi S."/>
            <person name="Hori S."/>
            <person name="Arai W."/>
            <person name="Tsubouchi T."/>
            <person name="Morono Y."/>
            <person name="Uchiyama I."/>
            <person name="Ito T."/>
            <person name="Fujiyama A."/>
            <person name="Inagaki F."/>
            <person name="Takami H."/>
        </authorList>
    </citation>
    <scope>NUCLEOTIDE SEQUENCE</scope>
    <source>
        <strain evidence="1">Expedition CK06-06</strain>
    </source>
</reference>
<dbReference type="EMBL" id="BARU01004427">
    <property type="protein sequence ID" value="GAH20401.1"/>
    <property type="molecule type" value="Genomic_DNA"/>
</dbReference>